<gene>
    <name evidence="4" type="ORF">FHP06_03165</name>
</gene>
<accession>A0A5C8NQ79</accession>
<name>A0A5C8NQ79_9ACTN</name>
<feature type="region of interest" description="Disordered" evidence="1">
    <location>
        <begin position="21"/>
        <end position="43"/>
    </location>
</feature>
<comment type="caution">
    <text evidence="4">The sequence shown here is derived from an EMBL/GenBank/DDBJ whole genome shotgun (WGS) entry which is preliminary data.</text>
</comment>
<dbReference type="Pfam" id="PF00144">
    <property type="entry name" value="Beta-lactamase"/>
    <property type="match status" value="1"/>
</dbReference>
<feature type="domain" description="Beta-lactamase-related" evidence="3">
    <location>
        <begin position="70"/>
        <end position="356"/>
    </location>
</feature>
<dbReference type="RefSeq" id="WP_147683668.1">
    <property type="nucleotide sequence ID" value="NZ_VDUX01000001.1"/>
</dbReference>
<reference evidence="4 5" key="1">
    <citation type="submission" date="2019-06" db="EMBL/GenBank/DDBJ databases">
        <title>Aeromicrobium sp. nov., isolated from a maize field.</title>
        <authorList>
            <person name="Lin S.-Y."/>
            <person name="Tsai C.-F."/>
            <person name="Young C.-C."/>
        </authorList>
    </citation>
    <scope>NUCLEOTIDE SEQUENCE [LARGE SCALE GENOMIC DNA]</scope>
    <source>
        <strain evidence="4 5">CC-CFT486</strain>
    </source>
</reference>
<dbReference type="InterPro" id="IPR050789">
    <property type="entry name" value="Diverse_Enzym_Activities"/>
</dbReference>
<evidence type="ECO:0000259" key="3">
    <source>
        <dbReference type="Pfam" id="PF00144"/>
    </source>
</evidence>
<organism evidence="4 5">
    <name type="scientific">Aeromicrobium terrae</name>
    <dbReference type="NCBI Taxonomy" id="2498846"/>
    <lineage>
        <taxon>Bacteria</taxon>
        <taxon>Bacillati</taxon>
        <taxon>Actinomycetota</taxon>
        <taxon>Actinomycetes</taxon>
        <taxon>Propionibacteriales</taxon>
        <taxon>Nocardioidaceae</taxon>
        <taxon>Aeromicrobium</taxon>
    </lineage>
</organism>
<proteinExistence type="predicted"/>
<dbReference type="PROSITE" id="PS51257">
    <property type="entry name" value="PROKAR_LIPOPROTEIN"/>
    <property type="match status" value="1"/>
</dbReference>
<feature type="signal peptide" evidence="2">
    <location>
        <begin position="1"/>
        <end position="23"/>
    </location>
</feature>
<dbReference type="AlphaFoldDB" id="A0A5C8NQ79"/>
<dbReference type="PANTHER" id="PTHR43283">
    <property type="entry name" value="BETA-LACTAMASE-RELATED"/>
    <property type="match status" value="1"/>
</dbReference>
<dbReference type="PANTHER" id="PTHR43283:SF7">
    <property type="entry name" value="BETA-LACTAMASE-RELATED DOMAIN-CONTAINING PROTEIN"/>
    <property type="match status" value="1"/>
</dbReference>
<dbReference type="OrthoDB" id="3325701at2"/>
<evidence type="ECO:0000256" key="1">
    <source>
        <dbReference type="SAM" id="MobiDB-lite"/>
    </source>
</evidence>
<protein>
    <submittedName>
        <fullName evidence="4">Beta-lactamase family protein</fullName>
    </submittedName>
</protein>
<dbReference type="Proteomes" id="UP000321571">
    <property type="component" value="Unassembled WGS sequence"/>
</dbReference>
<evidence type="ECO:0000256" key="2">
    <source>
        <dbReference type="SAM" id="SignalP"/>
    </source>
</evidence>
<keyword evidence="5" id="KW-1185">Reference proteome</keyword>
<feature type="chain" id="PRO_5022938587" evidence="2">
    <location>
        <begin position="24"/>
        <end position="377"/>
    </location>
</feature>
<keyword evidence="2" id="KW-0732">Signal</keyword>
<sequence length="377" mass="40466">MLIRRWIPAVVAVMLVAACTSSRDPKPEPTELPSSGTPYPGGEWSRVDPVSAGFDAEALDQLDTDAEEQKSACVVVTRDGRLVHEAYWNGAGPTTEQPAYSATKSYTSVLVGIAADKGLLNLDDSAAKYIPEWKDTPAAKVTIRSLLSNTSGRHWDIQTDYRGMVAQAQDKTAFAIGLKQDASPGQVWAYNNSAIQTLSAILKAATGVEPAQYAKQVLFRPLRMSNTQWGSDASGHTTTFSGVSASCRDMARLGLLMMRDGRWNDKQVVSSDFVKAAVGQASSPLNAAYGLLWWVNRRGIVDGSLMATGGTLDKSRHGQLAPDVPDDAYWALGFGKQIISVVPSKGIVAVRMGAQPVDRADMTPNAFTSEVLGTLEK</sequence>
<dbReference type="SUPFAM" id="SSF56601">
    <property type="entry name" value="beta-lactamase/transpeptidase-like"/>
    <property type="match status" value="1"/>
</dbReference>
<dbReference type="InterPro" id="IPR001466">
    <property type="entry name" value="Beta-lactam-related"/>
</dbReference>
<evidence type="ECO:0000313" key="5">
    <source>
        <dbReference type="Proteomes" id="UP000321571"/>
    </source>
</evidence>
<dbReference type="EMBL" id="VDUX01000001">
    <property type="protein sequence ID" value="TXL63240.1"/>
    <property type="molecule type" value="Genomic_DNA"/>
</dbReference>
<dbReference type="Gene3D" id="3.40.710.10">
    <property type="entry name" value="DD-peptidase/beta-lactamase superfamily"/>
    <property type="match status" value="1"/>
</dbReference>
<evidence type="ECO:0000313" key="4">
    <source>
        <dbReference type="EMBL" id="TXL63240.1"/>
    </source>
</evidence>
<dbReference type="InterPro" id="IPR012338">
    <property type="entry name" value="Beta-lactam/transpept-like"/>
</dbReference>